<feature type="region of interest" description="Disordered" evidence="10">
    <location>
        <begin position="526"/>
        <end position="687"/>
    </location>
</feature>
<feature type="compositionally biased region" description="Polar residues" evidence="10">
    <location>
        <begin position="1630"/>
        <end position="1642"/>
    </location>
</feature>
<feature type="compositionally biased region" description="Polar residues" evidence="10">
    <location>
        <begin position="585"/>
        <end position="595"/>
    </location>
</feature>
<feature type="region of interest" description="Disordered" evidence="10">
    <location>
        <begin position="374"/>
        <end position="411"/>
    </location>
</feature>
<feature type="region of interest" description="Disordered" evidence="10">
    <location>
        <begin position="1873"/>
        <end position="1916"/>
    </location>
</feature>
<organism evidence="12">
    <name type="scientific">Lygus hesperus</name>
    <name type="common">Western plant bug</name>
    <dbReference type="NCBI Taxonomy" id="30085"/>
    <lineage>
        <taxon>Eukaryota</taxon>
        <taxon>Metazoa</taxon>
        <taxon>Ecdysozoa</taxon>
        <taxon>Arthropoda</taxon>
        <taxon>Hexapoda</taxon>
        <taxon>Insecta</taxon>
        <taxon>Pterygota</taxon>
        <taxon>Neoptera</taxon>
        <taxon>Paraneoptera</taxon>
        <taxon>Hemiptera</taxon>
        <taxon>Heteroptera</taxon>
        <taxon>Panheteroptera</taxon>
        <taxon>Cimicomorpha</taxon>
        <taxon>Miridae</taxon>
        <taxon>Mirini</taxon>
        <taxon>Lygus</taxon>
    </lineage>
</organism>
<evidence type="ECO:0000256" key="5">
    <source>
        <dbReference type="ARBA" id="ARBA00022833"/>
    </source>
</evidence>
<proteinExistence type="predicted"/>
<reference evidence="12" key="2">
    <citation type="submission" date="2014-07" db="EMBL/GenBank/DDBJ databases">
        <authorList>
            <person name="Hull J."/>
        </authorList>
    </citation>
    <scope>NUCLEOTIDE SEQUENCE</scope>
</reference>
<dbReference type="Gene3D" id="3.30.40.10">
    <property type="entry name" value="Zinc/RING finger domain, C3HC4 (zinc finger)"/>
    <property type="match status" value="2"/>
</dbReference>
<feature type="compositionally biased region" description="Low complexity" evidence="10">
    <location>
        <begin position="1886"/>
        <end position="1905"/>
    </location>
</feature>
<keyword evidence="8" id="KW-0539">Nucleus</keyword>
<keyword evidence="2" id="KW-0479">Metal-binding</keyword>
<feature type="region of interest" description="Disordered" evidence="10">
    <location>
        <begin position="1407"/>
        <end position="1537"/>
    </location>
</feature>
<dbReference type="InterPro" id="IPR011011">
    <property type="entry name" value="Znf_FYVE_PHD"/>
</dbReference>
<keyword evidence="3" id="KW-0677">Repeat</keyword>
<dbReference type="GO" id="GO:0005634">
    <property type="term" value="C:nucleus"/>
    <property type="evidence" value="ECO:0007669"/>
    <property type="project" value="UniProtKB-SubCell"/>
</dbReference>
<feature type="compositionally biased region" description="Acidic residues" evidence="10">
    <location>
        <begin position="273"/>
        <end position="282"/>
    </location>
</feature>
<dbReference type="CDD" id="cd15489">
    <property type="entry name" value="PHD_SF"/>
    <property type="match status" value="1"/>
</dbReference>
<evidence type="ECO:0000256" key="3">
    <source>
        <dbReference type="ARBA" id="ARBA00022737"/>
    </source>
</evidence>
<feature type="region of interest" description="Disordered" evidence="10">
    <location>
        <begin position="99"/>
        <end position="189"/>
    </location>
</feature>
<feature type="region of interest" description="Disordered" evidence="10">
    <location>
        <begin position="742"/>
        <end position="1004"/>
    </location>
</feature>
<feature type="compositionally biased region" description="Gly residues" evidence="10">
    <location>
        <begin position="1276"/>
        <end position="1287"/>
    </location>
</feature>
<feature type="region of interest" description="Disordered" evidence="10">
    <location>
        <begin position="1161"/>
        <end position="1197"/>
    </location>
</feature>
<feature type="compositionally biased region" description="Polar residues" evidence="10">
    <location>
        <begin position="1293"/>
        <end position="1312"/>
    </location>
</feature>
<feature type="compositionally biased region" description="Basic and acidic residues" evidence="10">
    <location>
        <begin position="320"/>
        <end position="336"/>
    </location>
</feature>
<feature type="compositionally biased region" description="Basic and acidic residues" evidence="10">
    <location>
        <begin position="1528"/>
        <end position="1537"/>
    </location>
</feature>
<feature type="compositionally biased region" description="Basic and acidic residues" evidence="10">
    <location>
        <begin position="865"/>
        <end position="910"/>
    </location>
</feature>
<feature type="compositionally biased region" description="Acidic residues" evidence="10">
    <location>
        <begin position="937"/>
        <end position="946"/>
    </location>
</feature>
<feature type="compositionally biased region" description="Basic residues" evidence="10">
    <location>
        <begin position="1432"/>
        <end position="1452"/>
    </location>
</feature>
<gene>
    <name evidence="12" type="primary">phf10</name>
    <name evidence="12" type="ORF">CM83_85168</name>
</gene>
<feature type="region of interest" description="Disordered" evidence="10">
    <location>
        <begin position="1351"/>
        <end position="1370"/>
    </location>
</feature>
<keyword evidence="4 9" id="KW-0863">Zinc-finger</keyword>
<dbReference type="EMBL" id="GBHO01033305">
    <property type="protein sequence ID" value="JAG10299.1"/>
    <property type="molecule type" value="Transcribed_RNA"/>
</dbReference>
<protein>
    <submittedName>
        <fullName evidence="12">PHD finger protein 10</fullName>
    </submittedName>
</protein>
<dbReference type="SMART" id="SM00249">
    <property type="entry name" value="PHD"/>
    <property type="match status" value="3"/>
</dbReference>
<keyword evidence="5" id="KW-0862">Zinc</keyword>
<feature type="compositionally biased region" description="Basic and acidic residues" evidence="10">
    <location>
        <begin position="1572"/>
        <end position="1591"/>
    </location>
</feature>
<evidence type="ECO:0000256" key="2">
    <source>
        <dbReference type="ARBA" id="ARBA00022723"/>
    </source>
</evidence>
<feature type="compositionally biased region" description="Polar residues" evidence="10">
    <location>
        <begin position="390"/>
        <end position="401"/>
    </location>
</feature>
<feature type="region of interest" description="Disordered" evidence="10">
    <location>
        <begin position="273"/>
        <end position="295"/>
    </location>
</feature>
<feature type="compositionally biased region" description="Basic and acidic residues" evidence="10">
    <location>
        <begin position="176"/>
        <end position="186"/>
    </location>
</feature>
<feature type="compositionally biased region" description="Basic and acidic residues" evidence="10">
    <location>
        <begin position="129"/>
        <end position="145"/>
    </location>
</feature>
<dbReference type="PROSITE" id="PS50016">
    <property type="entry name" value="ZF_PHD_2"/>
    <property type="match status" value="2"/>
</dbReference>
<dbReference type="CDD" id="cd15526">
    <property type="entry name" value="PHD1_MOZ_d4"/>
    <property type="match status" value="1"/>
</dbReference>
<sequence>MDVNELTASEEAKSEAFSSKTKRTFVIGVVNTTGMKSVNASRKRRWDQPPDEDGNSPAKVVVREVEGIAIQPEPDQAGMVCESEQNVEDYDSQYDECVNANNVVPTSSSDDAIPEDVSTMPVSDPTSKSADEDKIDSKLGSREEPSIADSEPSLLPPLPDLEVGTAPTDETGGIIHESDENSKEDTTAGCETELNEVAKLEEDTNVEVEVEREMALEKESVTDVKIEEKKVAAPEKNPTPPEKVDEKKVVKPVAAIPVILSDSLKQIQFCYDEDSNSTEGSEEEAKVEEHKDDESKKVDIVIDCRSEQEVTVDTVMNPADHAEVKQGLEVSEDRRRSPTPVLPEELDDNSLSEAVIDQTDQIAMVETKTDVSNIPSKIDEEVDDEKQASIELTSGKENSTTEVPEVNMEENEVGSVDAAGSIDQTEPIEQSQHGEVQIELGELDQNEQMEEQIPNVDVMTIPFTHSSTAVSSKVEGSASPGKFTGEVIHDEENVGNEISLKASESCQPNDEASSQGELLGVVVAGEETKQTDASNNDKPFTDSMDCNSEPSLSKDMFPEESSEKCGSVIPSKLLSKEGDKVGPNNLISMDNSQNCVGFGDSNEKVTSKSPKLELRYSDSEEDSNKVPPEVTMHFASFRTPEYGSDNKSEKEAEDEESTKAIDDLISANTDLSDKAVELPEPASSDTMEMLDSLVRRSSEDDPSRIKLGEGMLSEDSLINEINQLPDDDDKKMGLDKTEAFLEPFVESKTGDTKKGLEPTSTDADLSTVDDEPNKSSAILIVSAGVSENASTTITADSEKMVEAPSESVNKDSIKRNTEKSEPGISVEDDLSQGGEDESKNVNVSSENIIEVIFGSKQDNNVHTIRSMDSDGDSKGTPKTKKGSEHVDDSSSIDFEPKAVSHQEKSADDSKLQLNNDEIENDDTEIVMVDPTKPLSGEDTDNDVDDGCSDKEGSSNKKSTEVSSTVSNETDVAPADVAISQSDSSLKLPVQSDQNEEVAEPVVDDVVKDSVMEVDESNSLKPQGIETAVAETAVLESEDVDQKTEDIVSMDNSAIKKTKKETKGALIPEASHTREPAVPVLIIKKQALPSKKDRDKRAIETLLTCSPKSTDLVIDSASTPPRKLLNESLQIETAQEPSAGSYSPKHSPITLRIYKDNLTVKTDLDSPKRNKSPMSSEFKSELSPKMRSPSVSENLSPQNKQLEFTLKIAKDVHTNYPKATMSPKNVSSPTSVWKSEVQIADSPAAPSTHVEEVIQVKTLPARGRGRGRGRGATPKRGGFGRGRRGGSLGRFSSNADETQKSLTENPEASSSSVGLDIVIKQEVLTEDEKSQGSSVGAPASIQMHDMFKKMMSKEAEGSATPESRALSEVPTPKPVEAVTPVVRKRGRPRKSVLTPIVVPEEVVIVKQEPTTPVETTPSIIDSGDGDDGSSTGRPKRTCRGRTKPIVVKKRKPRGGGAAGAGVPRGASTPMPSVEIKEENVSTTPAVTPAPIVTTTTPESTTVPTTVTPSPPVDSTPTPPARGRGGFKRPTPDRNTLSEKELAELQKIEAKKEKLRLDRIAKYEAKKAKKLAKKLKDEERRKRLAREKAEKAEAAAPQVFEEETRMSAPDSSSRGHTPAPHRILTGDALLDESQNSISTPGDTNKGNKKGRMEISITDMDCLVKEVRVDELAEYQWQGSELFMIQEQVSLYLGVKSFKRKYPGLKRRPVEAEERTFLEDSGLVPKSMCDLGLTAVGSAEILDIMFQDFPEKYEEFRKHVRDKQAREASFKQRAAIGLQRKDGTKVEPREQALEAVAAWNANLNRERREERRCALDLQTFTVHYPKLDRETMKRPVPKIGLYPVAVIPGQFCDHYKKYTPNELMYFPVNTVLYGPLRPNERQRDGSDDGSGSESSSSSSSSSSSGESSSESESEGEDPARCKMCNGTKKKNKDSIPEVLLTCVQCKSCYHPTCKEFTPEMIVHLTKYEWQCTACKKCTKCRDPNLKDRIMSCQLCDRGYHLSCIGLKKMPEGRWHCTVCAYCSSCGSRNPGGSDWQHEFKKGEKGIKIYQRTLCTPCFKLWRKGKYCQLCSKCHSMKPEEDPNLIQCNSCDRWLHKECYGSKYGLTNKLMSTSSIQCDFCVERITMSTQGLNRSLIKV</sequence>
<feature type="region of interest" description="Disordered" evidence="10">
    <location>
        <begin position="1110"/>
        <end position="1147"/>
    </location>
</feature>
<accession>A0A0A9WR85</accession>
<dbReference type="InterPro" id="IPR013083">
    <property type="entry name" value="Znf_RING/FYVE/PHD"/>
</dbReference>
<dbReference type="PANTHER" id="PTHR45888:SF4">
    <property type="entry name" value="PHD FINGER PROTEIN 10"/>
    <property type="match status" value="1"/>
</dbReference>
<feature type="domain" description="PHD-type" evidence="11">
    <location>
        <begin position="2061"/>
        <end position="2120"/>
    </location>
</feature>
<feature type="compositionally biased region" description="Polar residues" evidence="10">
    <location>
        <begin position="1407"/>
        <end position="1416"/>
    </location>
</feature>
<reference evidence="12" key="1">
    <citation type="journal article" date="2014" name="PLoS ONE">
        <title>Transcriptome-Based Identification of ABC Transporters in the Western Tarnished Plant Bug Lygus hesperus.</title>
        <authorList>
            <person name="Hull J.J."/>
            <person name="Chaney K."/>
            <person name="Geib S.M."/>
            <person name="Fabrick J.A."/>
            <person name="Brent C.S."/>
            <person name="Walsh D."/>
            <person name="Lavine L.C."/>
        </authorList>
    </citation>
    <scope>NUCLEOTIDE SEQUENCE</scope>
</reference>
<keyword evidence="6" id="KW-0805">Transcription regulation</keyword>
<feature type="compositionally biased region" description="Basic and acidic residues" evidence="10">
    <location>
        <begin position="947"/>
        <end position="959"/>
    </location>
</feature>
<feature type="region of interest" description="Disordered" evidence="10">
    <location>
        <begin position="1259"/>
        <end position="1312"/>
    </location>
</feature>
<evidence type="ECO:0000256" key="1">
    <source>
        <dbReference type="ARBA" id="ARBA00004123"/>
    </source>
</evidence>
<feature type="domain" description="PHD-type" evidence="11">
    <location>
        <begin position="1968"/>
        <end position="2019"/>
    </location>
</feature>
<feature type="region of interest" description="Disordered" evidence="10">
    <location>
        <begin position="38"/>
        <end position="57"/>
    </location>
</feature>
<feature type="compositionally biased region" description="Basic and acidic residues" evidence="10">
    <location>
        <begin position="283"/>
        <end position="295"/>
    </location>
</feature>
<feature type="compositionally biased region" description="Polar residues" evidence="10">
    <location>
        <begin position="785"/>
        <end position="795"/>
    </location>
</feature>
<dbReference type="PANTHER" id="PTHR45888">
    <property type="entry name" value="HL01030P-RELATED"/>
    <property type="match status" value="1"/>
</dbReference>
<evidence type="ECO:0000256" key="6">
    <source>
        <dbReference type="ARBA" id="ARBA00023015"/>
    </source>
</evidence>
<feature type="compositionally biased region" description="Polar residues" evidence="10">
    <location>
        <begin position="1126"/>
        <end position="1140"/>
    </location>
</feature>
<feature type="compositionally biased region" description="Low complexity" evidence="10">
    <location>
        <begin position="1481"/>
        <end position="1506"/>
    </location>
</feature>
<comment type="subcellular location">
    <subcellularLocation>
        <location evidence="1">Nucleus</location>
    </subcellularLocation>
</comment>
<evidence type="ECO:0000259" key="11">
    <source>
        <dbReference type="PROSITE" id="PS50016"/>
    </source>
</evidence>
<dbReference type="CDD" id="cd21085">
    <property type="entry name" value="WH_NTD_PHF10"/>
    <property type="match status" value="1"/>
</dbReference>
<feature type="compositionally biased region" description="Acidic residues" evidence="10">
    <location>
        <begin position="993"/>
        <end position="1002"/>
    </location>
</feature>
<feature type="compositionally biased region" description="Polar residues" evidence="10">
    <location>
        <begin position="531"/>
        <end position="551"/>
    </location>
</feature>
<feature type="region of interest" description="Disordered" evidence="10">
    <location>
        <begin position="316"/>
        <end position="352"/>
    </location>
</feature>
<dbReference type="InterPro" id="IPR001965">
    <property type="entry name" value="Znf_PHD"/>
</dbReference>
<feature type="compositionally biased region" description="Basic and acidic residues" evidence="10">
    <location>
        <begin position="808"/>
        <end position="821"/>
    </location>
</feature>
<dbReference type="InterPro" id="IPR019787">
    <property type="entry name" value="Znf_PHD-finger"/>
</dbReference>
<evidence type="ECO:0000256" key="9">
    <source>
        <dbReference type="PROSITE-ProRule" id="PRU00146"/>
    </source>
</evidence>
<feature type="compositionally biased region" description="Pro residues" evidence="10">
    <location>
        <begin position="1507"/>
        <end position="1518"/>
    </location>
</feature>
<feature type="compositionally biased region" description="Polar residues" evidence="10">
    <location>
        <begin position="99"/>
        <end position="110"/>
    </location>
</feature>
<evidence type="ECO:0000256" key="4">
    <source>
        <dbReference type="ARBA" id="ARBA00022771"/>
    </source>
</evidence>
<evidence type="ECO:0000313" key="12">
    <source>
        <dbReference type="EMBL" id="JAG10299.1"/>
    </source>
</evidence>
<dbReference type="GO" id="GO:0008270">
    <property type="term" value="F:zinc ion binding"/>
    <property type="evidence" value="ECO:0007669"/>
    <property type="project" value="UniProtKB-KW"/>
</dbReference>
<evidence type="ECO:0000256" key="8">
    <source>
        <dbReference type="ARBA" id="ARBA00023242"/>
    </source>
</evidence>
<evidence type="ECO:0000256" key="10">
    <source>
        <dbReference type="SAM" id="MobiDB-lite"/>
    </source>
</evidence>
<feature type="compositionally biased region" description="Low complexity" evidence="10">
    <location>
        <begin position="1417"/>
        <end position="1431"/>
    </location>
</feature>
<keyword evidence="7" id="KW-0804">Transcription</keyword>
<evidence type="ECO:0000256" key="7">
    <source>
        <dbReference type="ARBA" id="ARBA00023163"/>
    </source>
</evidence>
<name>A0A0A9WR85_LYGHE</name>
<feature type="compositionally biased region" description="Basic and acidic residues" evidence="10">
    <location>
        <begin position="601"/>
        <end position="624"/>
    </location>
</feature>
<dbReference type="SUPFAM" id="SSF57903">
    <property type="entry name" value="FYVE/PHD zinc finger"/>
    <property type="match status" value="2"/>
</dbReference>
<feature type="compositionally biased region" description="Polar residues" evidence="10">
    <location>
        <begin position="1188"/>
        <end position="1197"/>
    </location>
</feature>
<feature type="region of interest" description="Disordered" evidence="10">
    <location>
        <begin position="1564"/>
        <end position="1648"/>
    </location>
</feature>